<evidence type="ECO:0008006" key="4">
    <source>
        <dbReference type="Google" id="ProtNLM"/>
    </source>
</evidence>
<organism evidence="2 3">
    <name type="scientific">Rubus argutus</name>
    <name type="common">Southern blackberry</name>
    <dbReference type="NCBI Taxonomy" id="59490"/>
    <lineage>
        <taxon>Eukaryota</taxon>
        <taxon>Viridiplantae</taxon>
        <taxon>Streptophyta</taxon>
        <taxon>Embryophyta</taxon>
        <taxon>Tracheophyta</taxon>
        <taxon>Spermatophyta</taxon>
        <taxon>Magnoliopsida</taxon>
        <taxon>eudicotyledons</taxon>
        <taxon>Gunneridae</taxon>
        <taxon>Pentapetalae</taxon>
        <taxon>rosids</taxon>
        <taxon>fabids</taxon>
        <taxon>Rosales</taxon>
        <taxon>Rosaceae</taxon>
        <taxon>Rosoideae</taxon>
        <taxon>Rosoideae incertae sedis</taxon>
        <taxon>Rubus</taxon>
    </lineage>
</organism>
<evidence type="ECO:0000313" key="3">
    <source>
        <dbReference type="Proteomes" id="UP001457282"/>
    </source>
</evidence>
<evidence type="ECO:0000256" key="1">
    <source>
        <dbReference type="SAM" id="MobiDB-lite"/>
    </source>
</evidence>
<comment type="caution">
    <text evidence="2">The sequence shown here is derived from an EMBL/GenBank/DDBJ whole genome shotgun (WGS) entry which is preliminary data.</text>
</comment>
<evidence type="ECO:0000313" key="2">
    <source>
        <dbReference type="EMBL" id="KAK9913323.1"/>
    </source>
</evidence>
<dbReference type="PANTHER" id="PTHR33527:SF28">
    <property type="entry name" value="GB|AAD43168.1"/>
    <property type="match status" value="1"/>
</dbReference>
<sequence length="413" mass="46505">MASSSSSSFEVRVTKEQFYAFHNIDRKLFTRLALHLGRDPGESAQVMAFWMWLQHGGKVTHFIHRALSTLPNTLLHIMADESCMVLNVIQNDDFPAVLESDIIPHEIPILQAMTNSGVTLRFFHNNRLSILRGLTLFFRDVCMRAFEDLYVTASHYQNKPIDPIATGIGLHPEPQNYARRTVLVNQYYNPFLVAASTFDARMETIGPLPPHPMDGALVNSNYNVNPTMWDPRMAATVGSPHAVAAQPPPEYLHRGFVDPYDLGAQRDILNNEMADMLSRLHLHEDDDDGDGDGDGGGVRGNQVEEEVSADERTIFMTFSKGYPISEKEVREFFTRKYGDFFDSIHMQEVQAEDQQPLYARLVVRSASFIPVVLEGQSKAKFSINGKHVWARKYVKKNVPGETSSPKGTTTTQS</sequence>
<dbReference type="Proteomes" id="UP001457282">
    <property type="component" value="Unassembled WGS sequence"/>
</dbReference>
<reference evidence="2 3" key="1">
    <citation type="journal article" date="2023" name="G3 (Bethesda)">
        <title>A chromosome-length genome assembly and annotation of blackberry (Rubus argutus, cv. 'Hillquist').</title>
        <authorList>
            <person name="Bruna T."/>
            <person name="Aryal R."/>
            <person name="Dudchenko O."/>
            <person name="Sargent D.J."/>
            <person name="Mead D."/>
            <person name="Buti M."/>
            <person name="Cavallini A."/>
            <person name="Hytonen T."/>
            <person name="Andres J."/>
            <person name="Pham M."/>
            <person name="Weisz D."/>
            <person name="Mascagni F."/>
            <person name="Usai G."/>
            <person name="Natali L."/>
            <person name="Bassil N."/>
            <person name="Fernandez G.E."/>
            <person name="Lomsadze A."/>
            <person name="Armour M."/>
            <person name="Olukolu B."/>
            <person name="Poorten T."/>
            <person name="Britton C."/>
            <person name="Davik J."/>
            <person name="Ashrafi H."/>
            <person name="Aiden E.L."/>
            <person name="Borodovsky M."/>
            <person name="Worthington M."/>
        </authorList>
    </citation>
    <scope>NUCLEOTIDE SEQUENCE [LARGE SCALE GENOMIC DNA]</scope>
    <source>
        <strain evidence="2">PI 553951</strain>
    </source>
</reference>
<name>A0AAW1W0S8_RUBAR</name>
<dbReference type="EMBL" id="JBEDUW010000007">
    <property type="protein sequence ID" value="KAK9913323.1"/>
    <property type="molecule type" value="Genomic_DNA"/>
</dbReference>
<dbReference type="PANTHER" id="PTHR33527">
    <property type="entry name" value="OS07G0274300 PROTEIN"/>
    <property type="match status" value="1"/>
</dbReference>
<proteinExistence type="predicted"/>
<gene>
    <name evidence="2" type="ORF">M0R45_037141</name>
</gene>
<dbReference type="AlphaFoldDB" id="A0AAW1W0S8"/>
<keyword evidence="3" id="KW-1185">Reference proteome</keyword>
<protein>
    <recommendedName>
        <fullName evidence="4">NTF2 domain-containing protein</fullName>
    </recommendedName>
</protein>
<accession>A0AAW1W0S8</accession>
<feature type="region of interest" description="Disordered" evidence="1">
    <location>
        <begin position="282"/>
        <end position="306"/>
    </location>
</feature>